<evidence type="ECO:0000313" key="1">
    <source>
        <dbReference type="EMBL" id="KAI7744485.1"/>
    </source>
</evidence>
<sequence>MAVAFSQFSWWLWSGKHQDTKIRSKPSKNSSTSSDVNILEIDNLKFPSVNVASSTSKRGKRKWQSRRERKVDKEYDVVLVPSDGGCLSGSESDDSDWSIGWLEPHGAGFCSDDDDDDSDDSFAVLVPCYGRGRSDVINPQRAPTNKFAIGVGQVPDIYSAVSNSLISELTSLFVLVRTRAKRTWNNGCHPYSTTEPMLAPLTVNMYPYVKRYWFSPCGGGATTNYYYFGFKMIIIRDNKKQIRAARILKL</sequence>
<dbReference type="EMBL" id="JAMZMK010007525">
    <property type="protein sequence ID" value="KAI7744485.1"/>
    <property type="molecule type" value="Genomic_DNA"/>
</dbReference>
<proteinExistence type="predicted"/>
<dbReference type="AlphaFoldDB" id="A0AAD5CPI3"/>
<gene>
    <name evidence="1" type="ORF">M8C21_010389</name>
</gene>
<dbReference type="PANTHER" id="PTHR34464:SF5">
    <property type="match status" value="1"/>
</dbReference>
<accession>A0AAD5CPI3</accession>
<organism evidence="1 2">
    <name type="scientific">Ambrosia artemisiifolia</name>
    <name type="common">Common ragweed</name>
    <dbReference type="NCBI Taxonomy" id="4212"/>
    <lineage>
        <taxon>Eukaryota</taxon>
        <taxon>Viridiplantae</taxon>
        <taxon>Streptophyta</taxon>
        <taxon>Embryophyta</taxon>
        <taxon>Tracheophyta</taxon>
        <taxon>Spermatophyta</taxon>
        <taxon>Magnoliopsida</taxon>
        <taxon>eudicotyledons</taxon>
        <taxon>Gunneridae</taxon>
        <taxon>Pentapetalae</taxon>
        <taxon>asterids</taxon>
        <taxon>campanulids</taxon>
        <taxon>Asterales</taxon>
        <taxon>Asteraceae</taxon>
        <taxon>Asteroideae</taxon>
        <taxon>Heliantheae alliance</taxon>
        <taxon>Heliantheae</taxon>
        <taxon>Ambrosia</taxon>
    </lineage>
</organism>
<name>A0AAD5CPI3_AMBAR</name>
<dbReference type="Proteomes" id="UP001206925">
    <property type="component" value="Unassembled WGS sequence"/>
</dbReference>
<evidence type="ECO:0000313" key="2">
    <source>
        <dbReference type="Proteomes" id="UP001206925"/>
    </source>
</evidence>
<reference evidence="1" key="1">
    <citation type="submission" date="2022-06" db="EMBL/GenBank/DDBJ databases">
        <title>Uncovering the hologenomic basis of an extraordinary plant invasion.</title>
        <authorList>
            <person name="Bieker V.C."/>
            <person name="Martin M.D."/>
            <person name="Gilbert T."/>
            <person name="Hodgins K."/>
            <person name="Battlay P."/>
            <person name="Petersen B."/>
            <person name="Wilson J."/>
        </authorList>
    </citation>
    <scope>NUCLEOTIDE SEQUENCE</scope>
    <source>
        <strain evidence="1">AA19_3_7</strain>
        <tissue evidence="1">Leaf</tissue>
    </source>
</reference>
<comment type="caution">
    <text evidence="1">The sequence shown here is derived from an EMBL/GenBank/DDBJ whole genome shotgun (WGS) entry which is preliminary data.</text>
</comment>
<protein>
    <submittedName>
        <fullName evidence="1">Uncharacterized protein</fullName>
    </submittedName>
</protein>
<keyword evidence="2" id="KW-1185">Reference proteome</keyword>
<dbReference type="PANTHER" id="PTHR34464">
    <property type="entry name" value="OS09G0376300 PROTEIN"/>
    <property type="match status" value="1"/>
</dbReference>